<gene>
    <name evidence="1" type="ORF">F9802_02720</name>
</gene>
<dbReference type="AlphaFoldDB" id="A0A6I1FPI5"/>
<organism evidence="1 2">
    <name type="scientific">Bacillus aerolatus</name>
    <dbReference type="NCBI Taxonomy" id="2653354"/>
    <lineage>
        <taxon>Bacteria</taxon>
        <taxon>Bacillati</taxon>
        <taxon>Bacillota</taxon>
        <taxon>Bacilli</taxon>
        <taxon>Bacillales</taxon>
        <taxon>Bacillaceae</taxon>
        <taxon>Bacillus</taxon>
    </lineage>
</organism>
<sequence>MEDIRFDKGYLTGIKSTVIYPHYTNHEKIRIRHKKIMPTTAYSLVWFFIEKPREMHNQLMETWEEKK</sequence>
<reference evidence="1 2" key="1">
    <citation type="submission" date="2019-10" db="EMBL/GenBank/DDBJ databases">
        <title>Bacillus aerolatum sp. nov., isolated from bioaerosol of sport playgrounds.</title>
        <authorList>
            <person name="Chen P."/>
            <person name="Zhang G."/>
        </authorList>
    </citation>
    <scope>NUCLEOTIDE SEQUENCE [LARGE SCALE GENOMIC DNA]</scope>
    <source>
        <strain evidence="1 2">CX253</strain>
    </source>
</reference>
<name>A0A6I1FPI5_9BACI</name>
<evidence type="ECO:0000313" key="1">
    <source>
        <dbReference type="EMBL" id="KAB7709247.1"/>
    </source>
</evidence>
<evidence type="ECO:0000313" key="2">
    <source>
        <dbReference type="Proteomes" id="UP000429595"/>
    </source>
</evidence>
<accession>A0A6I1FPI5</accession>
<dbReference type="EMBL" id="WEIO01000001">
    <property type="protein sequence ID" value="KAB7709247.1"/>
    <property type="molecule type" value="Genomic_DNA"/>
</dbReference>
<proteinExistence type="predicted"/>
<protein>
    <submittedName>
        <fullName evidence="1">Uncharacterized protein</fullName>
    </submittedName>
</protein>
<comment type="caution">
    <text evidence="1">The sequence shown here is derived from an EMBL/GenBank/DDBJ whole genome shotgun (WGS) entry which is preliminary data.</text>
</comment>
<dbReference type="Proteomes" id="UP000429595">
    <property type="component" value="Unassembled WGS sequence"/>
</dbReference>
<keyword evidence="2" id="KW-1185">Reference proteome</keyword>